<gene>
    <name evidence="2" type="ORF">AK88_05295</name>
</gene>
<dbReference type="RefSeq" id="XP_012338320.1">
    <property type="nucleotide sequence ID" value="XM_012482897.1"/>
</dbReference>
<dbReference type="VEuPathDB" id="PlasmoDB:AK88_05295"/>
<dbReference type="GeneID" id="24270609"/>
<accession>A0A0D9QDJ9</accession>
<protein>
    <submittedName>
        <fullName evidence="2">Uncharacterized protein</fullName>
    </submittedName>
</protein>
<sequence length="307" mass="35257">MSPKGLGDLLAEYVRSRGEHMDDEQYQQFLEKDIVSLLEEFMTAMMDMDLDSYAQICDNTHWQHPEDAAQENPKPREMNNIGERVKCRLMTGALYFLNGWGITLHGSEGIFSSDAALKKYIKCAIVNMLTHILDEYTCGTKWGTYYAWYTMENYMQHVRGNAVAQGTCRKGMFEDIQRGPWSMSQVIHEWFQKEKKALQKIGGPSIKQKCERDIKRNNLQDKTGSTQVYDSTTQVVQTHIEQRLKAGLKNIIGKVKKEVKKKIKELRGESAHSAAPEDDNDDENDDDEDDDEQEDVNGKKCKATECY</sequence>
<evidence type="ECO:0000313" key="3">
    <source>
        <dbReference type="Proteomes" id="UP000054561"/>
    </source>
</evidence>
<name>A0A0D9QDJ9_PLAFR</name>
<reference evidence="2 3" key="1">
    <citation type="submission" date="2014-03" db="EMBL/GenBank/DDBJ databases">
        <title>The Genome Sequence of Plasmodium fragile nilgiri.</title>
        <authorList>
            <consortium name="The Broad Institute Genomics Platform"/>
            <consortium name="The Broad Institute Genome Sequencing Center for Infectious Disease"/>
            <person name="Neafsey D."/>
            <person name="Duraisingh M."/>
            <person name="Young S.K."/>
            <person name="Zeng Q."/>
            <person name="Gargeya S."/>
            <person name="Abouelleil A."/>
            <person name="Alvarado L."/>
            <person name="Chapman S.B."/>
            <person name="Gainer-Dewar J."/>
            <person name="Goldberg J."/>
            <person name="Griggs A."/>
            <person name="Gujja S."/>
            <person name="Hansen M."/>
            <person name="Howarth C."/>
            <person name="Imamovic A."/>
            <person name="Larimer J."/>
            <person name="Pearson M."/>
            <person name="Poon T.W."/>
            <person name="Priest M."/>
            <person name="Roberts A."/>
            <person name="Saif S."/>
            <person name="Shea T."/>
            <person name="Sykes S."/>
            <person name="Wortman J."/>
            <person name="Nusbaum C."/>
            <person name="Birren B."/>
        </authorList>
    </citation>
    <scope>NUCLEOTIDE SEQUENCE [LARGE SCALE GENOMIC DNA]</scope>
    <source>
        <strain evidence="3">nilgiri</strain>
    </source>
</reference>
<dbReference type="EMBL" id="KQ001754">
    <property type="protein sequence ID" value="KJP85073.1"/>
    <property type="molecule type" value="Genomic_DNA"/>
</dbReference>
<evidence type="ECO:0000256" key="1">
    <source>
        <dbReference type="SAM" id="MobiDB-lite"/>
    </source>
</evidence>
<evidence type="ECO:0000313" key="2">
    <source>
        <dbReference type="EMBL" id="KJP85073.1"/>
    </source>
</evidence>
<proteinExistence type="predicted"/>
<keyword evidence="3" id="KW-1185">Reference proteome</keyword>
<dbReference type="Proteomes" id="UP000054561">
    <property type="component" value="Unassembled WGS sequence"/>
</dbReference>
<dbReference type="AlphaFoldDB" id="A0A0D9QDJ9"/>
<feature type="region of interest" description="Disordered" evidence="1">
    <location>
        <begin position="264"/>
        <end position="307"/>
    </location>
</feature>
<feature type="compositionally biased region" description="Acidic residues" evidence="1">
    <location>
        <begin position="276"/>
        <end position="295"/>
    </location>
</feature>
<organism evidence="2 3">
    <name type="scientific">Plasmodium fragile</name>
    <dbReference type="NCBI Taxonomy" id="5857"/>
    <lineage>
        <taxon>Eukaryota</taxon>
        <taxon>Sar</taxon>
        <taxon>Alveolata</taxon>
        <taxon>Apicomplexa</taxon>
        <taxon>Aconoidasida</taxon>
        <taxon>Haemosporida</taxon>
        <taxon>Plasmodiidae</taxon>
        <taxon>Plasmodium</taxon>
        <taxon>Plasmodium (Plasmodium)</taxon>
    </lineage>
</organism>